<keyword evidence="8" id="KW-0175">Coiled coil</keyword>
<evidence type="ECO:0000256" key="8">
    <source>
        <dbReference type="SAM" id="Coils"/>
    </source>
</evidence>
<dbReference type="InterPro" id="IPR050670">
    <property type="entry name" value="STAM"/>
</dbReference>
<protein>
    <recommendedName>
        <fullName evidence="3">Class E vacuolar protein-sorting machinery protein HSE1</fullName>
    </recommendedName>
    <alternativeName>
        <fullName evidence="4">Class E vacuolar protein-sorting machinery protein hse1</fullName>
    </alternativeName>
</protein>
<dbReference type="GO" id="GO:0033565">
    <property type="term" value="C:ESCRT-0 complex"/>
    <property type="evidence" value="ECO:0007669"/>
    <property type="project" value="TreeGrafter"/>
</dbReference>
<dbReference type="GO" id="GO:0035091">
    <property type="term" value="F:phosphatidylinositol binding"/>
    <property type="evidence" value="ECO:0007669"/>
    <property type="project" value="InterPro"/>
</dbReference>
<feature type="domain" description="SH3" evidence="10">
    <location>
        <begin position="212"/>
        <end position="271"/>
    </location>
</feature>
<comment type="caution">
    <text evidence="12">The sequence shown here is derived from an EMBL/GenBank/DDBJ whole genome shotgun (WGS) entry which is preliminary data.</text>
</comment>
<dbReference type="CDD" id="cd11805">
    <property type="entry name" value="SH3_GRB2_like_C"/>
    <property type="match status" value="1"/>
</dbReference>
<feature type="compositionally biased region" description="Low complexity" evidence="9">
    <location>
        <begin position="414"/>
        <end position="436"/>
    </location>
</feature>
<feature type="domain" description="VHS" evidence="11">
    <location>
        <begin position="12"/>
        <end position="136"/>
    </location>
</feature>
<dbReference type="SUPFAM" id="SSF50044">
    <property type="entry name" value="SH3-domain"/>
    <property type="match status" value="1"/>
</dbReference>
<dbReference type="SMART" id="SM00288">
    <property type="entry name" value="VHS"/>
    <property type="match status" value="1"/>
</dbReference>
<feature type="region of interest" description="Disordered" evidence="9">
    <location>
        <begin position="183"/>
        <end position="214"/>
    </location>
</feature>
<dbReference type="EMBL" id="BTGD01000001">
    <property type="protein sequence ID" value="GMM53600.1"/>
    <property type="molecule type" value="Genomic_DNA"/>
</dbReference>
<feature type="region of interest" description="Disordered" evidence="9">
    <location>
        <begin position="139"/>
        <end position="168"/>
    </location>
</feature>
<dbReference type="GO" id="GO:0043328">
    <property type="term" value="P:protein transport to vacuole involved in ubiquitin-dependent protein catabolic process via the multivesicular body sorting pathway"/>
    <property type="evidence" value="ECO:0007669"/>
    <property type="project" value="TreeGrafter"/>
</dbReference>
<dbReference type="Proteomes" id="UP001377567">
    <property type="component" value="Unassembled WGS sequence"/>
</dbReference>
<dbReference type="FunFam" id="2.30.30.40:FF:000072">
    <property type="entry name" value="Unconventional Myosin IB"/>
    <property type="match status" value="1"/>
</dbReference>
<dbReference type="AlphaFoldDB" id="A0AAV5RQA1"/>
<dbReference type="SUPFAM" id="SSF48464">
    <property type="entry name" value="ENTH/VHS domain"/>
    <property type="match status" value="1"/>
</dbReference>
<dbReference type="GO" id="GO:0043130">
    <property type="term" value="F:ubiquitin binding"/>
    <property type="evidence" value="ECO:0007669"/>
    <property type="project" value="InterPro"/>
</dbReference>
<dbReference type="Pfam" id="PF00790">
    <property type="entry name" value="VHS"/>
    <property type="match status" value="1"/>
</dbReference>
<evidence type="ECO:0000256" key="2">
    <source>
        <dbReference type="ARBA" id="ARBA00009666"/>
    </source>
</evidence>
<organism evidence="12 13">
    <name type="scientific">Maudiozyma humilis</name>
    <name type="common">Sour dough yeast</name>
    <name type="synonym">Kazachstania humilis</name>
    <dbReference type="NCBI Taxonomy" id="51915"/>
    <lineage>
        <taxon>Eukaryota</taxon>
        <taxon>Fungi</taxon>
        <taxon>Dikarya</taxon>
        <taxon>Ascomycota</taxon>
        <taxon>Saccharomycotina</taxon>
        <taxon>Saccharomycetes</taxon>
        <taxon>Saccharomycetales</taxon>
        <taxon>Saccharomycetaceae</taxon>
        <taxon>Maudiozyma</taxon>
    </lineage>
</organism>
<sequence length="491" mass="54796">MRLDLSSAILKATDPKLRTDNWQANLHVCDIVKRDPEENGHDAVQMIQRRLEQNDANVILRSLALTVALAENCGSRLQQEISSKTFTAALYSLIQSKTTHHTVKVEVARVVKQLSKSFESDPSLRSMRDTYKNIKRHYPELLPAGGPGNGAAALPSKSQLSSNDKYQEERDLEEALKLSLQEFESEKKQHDSQQQQQQIPQQQAPQQQSAPSTVRKVRAMYDLDSNEPDELSFKKGDIIVVMEQVYRDWWRGSLRGSVGIFPLNYVTPISEPTQQELQQEAQQEGAVFQHKNEVDRLHSVLKANAQPTNGTDITQNPEVGNMYAAVTPLRPQITKMIGKYAREKDDVASLRQVLAQAEHTYNQLLDQAANTYKPVAPQYPPQQSMPYPQQPQMQAAPQQGYPPQQMQTGSQNGYPTQQQQPPAQPQGQPQFAGYPQHYPSQAPAMNPQFTQGQATGYGAPPSAPYPVSANPTGQYPPAQYPGGQYPSSTTQ</sequence>
<evidence type="ECO:0000256" key="9">
    <source>
        <dbReference type="SAM" id="MobiDB-lite"/>
    </source>
</evidence>
<dbReference type="Gene3D" id="1.25.40.90">
    <property type="match status" value="1"/>
</dbReference>
<dbReference type="PROSITE" id="PS50002">
    <property type="entry name" value="SH3"/>
    <property type="match status" value="1"/>
</dbReference>
<evidence type="ECO:0000313" key="13">
    <source>
        <dbReference type="Proteomes" id="UP001377567"/>
    </source>
</evidence>
<proteinExistence type="inferred from homology"/>
<evidence type="ECO:0000259" key="10">
    <source>
        <dbReference type="PROSITE" id="PS50002"/>
    </source>
</evidence>
<dbReference type="InterPro" id="IPR036028">
    <property type="entry name" value="SH3-like_dom_sf"/>
</dbReference>
<dbReference type="InterPro" id="IPR008942">
    <property type="entry name" value="ENTH_VHS"/>
</dbReference>
<keyword evidence="6" id="KW-0967">Endosome</keyword>
<dbReference type="Gene3D" id="2.30.30.40">
    <property type="entry name" value="SH3 Domains"/>
    <property type="match status" value="1"/>
</dbReference>
<evidence type="ECO:0000256" key="6">
    <source>
        <dbReference type="ARBA" id="ARBA00022753"/>
    </source>
</evidence>
<dbReference type="PRINTS" id="PR00499">
    <property type="entry name" value="P67PHOX"/>
</dbReference>
<feature type="compositionally biased region" description="Low complexity" evidence="9">
    <location>
        <begin position="471"/>
        <end position="491"/>
    </location>
</feature>
<dbReference type="PROSITE" id="PS50179">
    <property type="entry name" value="VHS"/>
    <property type="match status" value="1"/>
</dbReference>
<comment type="similarity">
    <text evidence="2">Belongs to the STAM family.</text>
</comment>
<dbReference type="PANTHER" id="PTHR45929:SF3">
    <property type="entry name" value="JAK PATHWAY SIGNAL TRANSDUCTION ADAPTOR MOLECULE"/>
    <property type="match status" value="1"/>
</dbReference>
<dbReference type="PRINTS" id="PR00452">
    <property type="entry name" value="SH3DOMAIN"/>
</dbReference>
<dbReference type="CDD" id="cd16978">
    <property type="entry name" value="VHS_HSE1"/>
    <property type="match status" value="1"/>
</dbReference>
<evidence type="ECO:0000256" key="1">
    <source>
        <dbReference type="ARBA" id="ARBA00004125"/>
    </source>
</evidence>
<feature type="coiled-coil region" evidence="8">
    <location>
        <begin position="340"/>
        <end position="367"/>
    </location>
</feature>
<feature type="region of interest" description="Disordered" evidence="9">
    <location>
        <begin position="374"/>
        <end position="491"/>
    </location>
</feature>
<dbReference type="PANTHER" id="PTHR45929">
    <property type="entry name" value="JAK PATHWAY SIGNAL TRANSDUCTION ADAPTOR MOLECULE"/>
    <property type="match status" value="1"/>
</dbReference>
<comment type="subcellular location">
    <subcellularLocation>
        <location evidence="1">Endosome membrane</location>
        <topology evidence="1">Peripheral membrane protein</topology>
        <orientation evidence="1">Cytoplasmic side</orientation>
    </subcellularLocation>
</comment>
<evidence type="ECO:0000256" key="3">
    <source>
        <dbReference type="ARBA" id="ARBA00017923"/>
    </source>
</evidence>
<evidence type="ECO:0000256" key="7">
    <source>
        <dbReference type="PROSITE-ProRule" id="PRU00192"/>
    </source>
</evidence>
<evidence type="ECO:0000313" key="12">
    <source>
        <dbReference type="EMBL" id="GMM53600.1"/>
    </source>
</evidence>
<feature type="compositionally biased region" description="Low complexity" evidence="9">
    <location>
        <begin position="192"/>
        <end position="212"/>
    </location>
</feature>
<dbReference type="Gene3D" id="1.20.5.1940">
    <property type="match status" value="1"/>
</dbReference>
<dbReference type="GO" id="GO:0010008">
    <property type="term" value="C:endosome membrane"/>
    <property type="evidence" value="ECO:0007669"/>
    <property type="project" value="UniProtKB-SubCell"/>
</dbReference>
<evidence type="ECO:0000256" key="4">
    <source>
        <dbReference type="ARBA" id="ARBA00018978"/>
    </source>
</evidence>
<keyword evidence="13" id="KW-1185">Reference proteome</keyword>
<evidence type="ECO:0000259" key="11">
    <source>
        <dbReference type="PROSITE" id="PS50179"/>
    </source>
</evidence>
<dbReference type="InterPro" id="IPR002014">
    <property type="entry name" value="VHS_dom"/>
</dbReference>
<dbReference type="SMART" id="SM00326">
    <property type="entry name" value="SH3"/>
    <property type="match status" value="1"/>
</dbReference>
<gene>
    <name evidence="12" type="ORF">DAKH74_002160</name>
</gene>
<accession>A0AAV5RQA1</accession>
<dbReference type="InterPro" id="IPR001452">
    <property type="entry name" value="SH3_domain"/>
</dbReference>
<feature type="compositionally biased region" description="Low complexity" evidence="9">
    <location>
        <begin position="381"/>
        <end position="407"/>
    </location>
</feature>
<keyword evidence="5 7" id="KW-0728">SH3 domain</keyword>
<reference evidence="12 13" key="1">
    <citation type="journal article" date="2023" name="Elife">
        <title>Identification of key yeast species and microbe-microbe interactions impacting larval growth of Drosophila in the wild.</title>
        <authorList>
            <person name="Mure A."/>
            <person name="Sugiura Y."/>
            <person name="Maeda R."/>
            <person name="Honda K."/>
            <person name="Sakurai N."/>
            <person name="Takahashi Y."/>
            <person name="Watada M."/>
            <person name="Katoh T."/>
            <person name="Gotoh A."/>
            <person name="Gotoh Y."/>
            <person name="Taniguchi I."/>
            <person name="Nakamura K."/>
            <person name="Hayashi T."/>
            <person name="Katayama T."/>
            <person name="Uemura T."/>
            <person name="Hattori Y."/>
        </authorList>
    </citation>
    <scope>NUCLEOTIDE SEQUENCE [LARGE SCALE GENOMIC DNA]</scope>
    <source>
        <strain evidence="12 13">KH-74</strain>
    </source>
</reference>
<dbReference type="Pfam" id="PF00018">
    <property type="entry name" value="SH3_1"/>
    <property type="match status" value="1"/>
</dbReference>
<feature type="compositionally biased region" description="Low complexity" evidence="9">
    <location>
        <begin position="140"/>
        <end position="155"/>
    </location>
</feature>
<name>A0AAV5RQA1_MAUHU</name>
<evidence type="ECO:0000256" key="5">
    <source>
        <dbReference type="ARBA" id="ARBA00022443"/>
    </source>
</evidence>